<dbReference type="EMBL" id="JAINWA010000001">
    <property type="protein sequence ID" value="MCD1654211.1"/>
    <property type="molecule type" value="Genomic_DNA"/>
</dbReference>
<feature type="transmembrane region" description="Helical" evidence="1">
    <location>
        <begin position="100"/>
        <end position="124"/>
    </location>
</feature>
<keyword evidence="1" id="KW-0472">Membrane</keyword>
<keyword evidence="3" id="KW-1185">Reference proteome</keyword>
<reference evidence="2" key="1">
    <citation type="submission" date="2021-08" db="EMBL/GenBank/DDBJ databases">
        <title>Comparative analyses of Brucepasteria parasyntrophica and Teretinema zuelzerae.</title>
        <authorList>
            <person name="Song Y."/>
            <person name="Brune A."/>
        </authorList>
    </citation>
    <scope>NUCLEOTIDE SEQUENCE</scope>
    <source>
        <strain evidence="2">DSM 1903</strain>
    </source>
</reference>
<dbReference type="Proteomes" id="UP001198163">
    <property type="component" value="Unassembled WGS sequence"/>
</dbReference>
<gene>
    <name evidence="2" type="ORF">K7J14_05785</name>
</gene>
<sequence length="132" mass="14251">MRFRSVSFPIMLFYEIARLGIILKQGAASFAGSLPISWYAAAGTLVLAPVIIFLIIADEERFIGWLPLLCLIKAAAVPSFAVFLYRTAPEAVMLVSAGDIALAGTLLAAVLCIAGDAFVFIFCLGRHRRVCK</sequence>
<organism evidence="2 3">
    <name type="scientific">Teretinema zuelzerae</name>
    <dbReference type="NCBI Taxonomy" id="156"/>
    <lineage>
        <taxon>Bacteria</taxon>
        <taxon>Pseudomonadati</taxon>
        <taxon>Spirochaetota</taxon>
        <taxon>Spirochaetia</taxon>
        <taxon>Spirochaetales</taxon>
        <taxon>Treponemataceae</taxon>
        <taxon>Teretinema</taxon>
    </lineage>
</organism>
<keyword evidence="1" id="KW-1133">Transmembrane helix</keyword>
<dbReference type="RefSeq" id="WP_230754220.1">
    <property type="nucleotide sequence ID" value="NZ_JAINWA010000001.1"/>
</dbReference>
<proteinExistence type="predicted"/>
<protein>
    <submittedName>
        <fullName evidence="2">Uncharacterized protein</fullName>
    </submittedName>
</protein>
<evidence type="ECO:0000256" key="1">
    <source>
        <dbReference type="SAM" id="Phobius"/>
    </source>
</evidence>
<comment type="caution">
    <text evidence="2">The sequence shown here is derived from an EMBL/GenBank/DDBJ whole genome shotgun (WGS) entry which is preliminary data.</text>
</comment>
<feature type="transmembrane region" description="Helical" evidence="1">
    <location>
        <begin position="68"/>
        <end position="88"/>
    </location>
</feature>
<evidence type="ECO:0000313" key="3">
    <source>
        <dbReference type="Proteomes" id="UP001198163"/>
    </source>
</evidence>
<feature type="transmembrane region" description="Helical" evidence="1">
    <location>
        <begin position="36"/>
        <end position="56"/>
    </location>
</feature>
<accession>A0AAE3EGS1</accession>
<evidence type="ECO:0000313" key="2">
    <source>
        <dbReference type="EMBL" id="MCD1654211.1"/>
    </source>
</evidence>
<name>A0AAE3EGS1_9SPIR</name>
<dbReference type="AlphaFoldDB" id="A0AAE3EGS1"/>
<keyword evidence="1" id="KW-0812">Transmembrane</keyword>